<evidence type="ECO:0000256" key="12">
    <source>
        <dbReference type="ARBA" id="ARBA00069956"/>
    </source>
</evidence>
<dbReference type="OrthoDB" id="10021397at2759"/>
<keyword evidence="18" id="KW-1185">Reference proteome</keyword>
<feature type="transmembrane region" description="Helical" evidence="15">
    <location>
        <begin position="84"/>
        <end position="104"/>
    </location>
</feature>
<evidence type="ECO:0000256" key="11">
    <source>
        <dbReference type="ARBA" id="ARBA00057269"/>
    </source>
</evidence>
<feature type="transmembrane region" description="Helical" evidence="15">
    <location>
        <begin position="349"/>
        <end position="369"/>
    </location>
</feature>
<dbReference type="PANTHER" id="PTHR23501">
    <property type="entry name" value="MAJOR FACILITATOR SUPERFAMILY"/>
    <property type="match status" value="1"/>
</dbReference>
<feature type="transmembrane region" description="Helical" evidence="15">
    <location>
        <begin position="116"/>
        <end position="141"/>
    </location>
</feature>
<evidence type="ECO:0000256" key="13">
    <source>
        <dbReference type="ARBA" id="ARBA00083178"/>
    </source>
</evidence>
<evidence type="ECO:0000256" key="2">
    <source>
        <dbReference type="ARBA" id="ARBA00004651"/>
    </source>
</evidence>
<keyword evidence="9 15" id="KW-0472">Membrane</keyword>
<dbReference type="FunCoup" id="A0A1V8SCN8">
    <property type="interactions" value="108"/>
</dbReference>
<sequence length="580" mass="61431">MTDPSSKASGVEDAPVVDAPVNANADLESGDEDLDKGAFDDKPKHIIAVVMIALSLAAFLAALDSTIVATALPAISEHFQSSSGYTWIGSAYLLASAASTPLWGKLADIFSRKPTLLFANVVFLVGSLVAGLANSIGMLIAARAVQGIGGAGLLTLVDIVICDMFSLRTRGAYLGMIGGVWALACALGPLIGGAFTQEASWRWCFYINLPLDGIAFFIVLFFLKIDSPRTPILAGFKAIDWLGTMTISGGTLMFLLGLQYGGVTHPWASAIVLCLIIFGLLLAGLFLLVEWKFAKYPLIPFSVFATRSNGASIMFAFIHGLVFIAEFYYLPLYFQIVKGAKPLLSGVYILPSALGTGLAAAATGGFIAGTGKYLPPIYFGAVMTTLGYGLLINFGVNTGWAKLVIFQLILGVGVGPNFQAPLVALQAGINPRDIATSTATFNFVRTLATSISVVLGQVVFQNQMEKKGPMLVQKLGPELARQLGGADAAANAGLIDALPAAQKLAAQTAFAKSLSSMWIMYCALSVLMIICAAFIGRKVLTREHQVQEVGLEAEKRNAAARKEEERVRKQAKLDKKAAKV</sequence>
<evidence type="ECO:0000256" key="5">
    <source>
        <dbReference type="ARBA" id="ARBA00022475"/>
    </source>
</evidence>
<keyword evidence="6" id="KW-0926">Vacuole</keyword>
<dbReference type="InParanoid" id="A0A1V8SCN8"/>
<dbReference type="InterPro" id="IPR011701">
    <property type="entry name" value="MFS"/>
</dbReference>
<protein>
    <recommendedName>
        <fullName evidence="12">Efflux pump dotC</fullName>
    </recommendedName>
    <alternativeName>
        <fullName evidence="13">Dothistromin biosynthesis protein C</fullName>
    </alternativeName>
</protein>
<feature type="transmembrane region" description="Helical" evidence="15">
    <location>
        <begin position="400"/>
        <end position="418"/>
    </location>
</feature>
<dbReference type="Gene3D" id="1.20.1720.10">
    <property type="entry name" value="Multidrug resistance protein D"/>
    <property type="match status" value="1"/>
</dbReference>
<evidence type="ECO:0000256" key="6">
    <source>
        <dbReference type="ARBA" id="ARBA00022554"/>
    </source>
</evidence>
<evidence type="ECO:0000256" key="3">
    <source>
        <dbReference type="ARBA" id="ARBA00007520"/>
    </source>
</evidence>
<dbReference type="CDD" id="cd17502">
    <property type="entry name" value="MFS_Azr1_MDR_like"/>
    <property type="match status" value="1"/>
</dbReference>
<feature type="transmembrane region" description="Helical" evidence="15">
    <location>
        <begin position="376"/>
        <end position="394"/>
    </location>
</feature>
<accession>A0A1V8SCN8</accession>
<evidence type="ECO:0000313" key="17">
    <source>
        <dbReference type="EMBL" id="OQN96915.1"/>
    </source>
</evidence>
<feature type="transmembrane region" description="Helical" evidence="15">
    <location>
        <begin position="518"/>
        <end position="536"/>
    </location>
</feature>
<evidence type="ECO:0000256" key="4">
    <source>
        <dbReference type="ARBA" id="ARBA00022448"/>
    </source>
</evidence>
<feature type="transmembrane region" description="Helical" evidence="15">
    <location>
        <begin position="439"/>
        <end position="460"/>
    </location>
</feature>
<keyword evidence="10" id="KW-0325">Glycoprotein</keyword>
<keyword evidence="7 15" id="KW-0812">Transmembrane</keyword>
<dbReference type="PANTHER" id="PTHR23501:SF102">
    <property type="entry name" value="DRUG TRANSPORTER, PUTATIVE (AFU_ORTHOLOGUE AFUA_3G08530)-RELATED"/>
    <property type="match status" value="1"/>
</dbReference>
<evidence type="ECO:0000256" key="9">
    <source>
        <dbReference type="ARBA" id="ARBA00023136"/>
    </source>
</evidence>
<feature type="transmembrane region" description="Helical" evidence="15">
    <location>
        <begin position="147"/>
        <end position="165"/>
    </location>
</feature>
<dbReference type="AlphaFoldDB" id="A0A1V8SCN8"/>
<evidence type="ECO:0000256" key="1">
    <source>
        <dbReference type="ARBA" id="ARBA00004128"/>
    </source>
</evidence>
<dbReference type="Pfam" id="PF07690">
    <property type="entry name" value="MFS_1"/>
    <property type="match status" value="1"/>
</dbReference>
<dbReference type="Proteomes" id="UP000192596">
    <property type="component" value="Unassembled WGS sequence"/>
</dbReference>
<dbReference type="EMBL" id="NAJO01000060">
    <property type="protein sequence ID" value="OQN96915.1"/>
    <property type="molecule type" value="Genomic_DNA"/>
</dbReference>
<keyword evidence="4" id="KW-0813">Transport</keyword>
<feature type="transmembrane region" description="Helical" evidence="15">
    <location>
        <begin position="172"/>
        <end position="195"/>
    </location>
</feature>
<dbReference type="GO" id="GO:0005886">
    <property type="term" value="C:plasma membrane"/>
    <property type="evidence" value="ECO:0007669"/>
    <property type="project" value="UniProtKB-SubCell"/>
</dbReference>
<dbReference type="PROSITE" id="PS50850">
    <property type="entry name" value="MFS"/>
    <property type="match status" value="1"/>
</dbReference>
<dbReference type="FunFam" id="1.20.1720.10:FF:000014">
    <property type="entry name" value="MFS drug transporter, putative"/>
    <property type="match status" value="1"/>
</dbReference>
<evidence type="ECO:0000256" key="14">
    <source>
        <dbReference type="SAM" id="MobiDB-lite"/>
    </source>
</evidence>
<evidence type="ECO:0000256" key="15">
    <source>
        <dbReference type="SAM" id="Phobius"/>
    </source>
</evidence>
<gene>
    <name evidence="17" type="ORF">B0A48_17469</name>
</gene>
<feature type="domain" description="Major facilitator superfamily (MFS) profile" evidence="16">
    <location>
        <begin position="50"/>
        <end position="540"/>
    </location>
</feature>
<evidence type="ECO:0000256" key="8">
    <source>
        <dbReference type="ARBA" id="ARBA00022989"/>
    </source>
</evidence>
<keyword evidence="5" id="KW-1003">Cell membrane</keyword>
<feature type="region of interest" description="Disordered" evidence="14">
    <location>
        <begin position="1"/>
        <end position="36"/>
    </location>
</feature>
<evidence type="ECO:0000256" key="7">
    <source>
        <dbReference type="ARBA" id="ARBA00022692"/>
    </source>
</evidence>
<dbReference type="GO" id="GO:0005774">
    <property type="term" value="C:vacuolar membrane"/>
    <property type="evidence" value="ECO:0007669"/>
    <property type="project" value="UniProtKB-SubCell"/>
</dbReference>
<evidence type="ECO:0000313" key="18">
    <source>
        <dbReference type="Proteomes" id="UP000192596"/>
    </source>
</evidence>
<dbReference type="InterPro" id="IPR036259">
    <property type="entry name" value="MFS_trans_sf"/>
</dbReference>
<feature type="transmembrane region" description="Helical" evidence="15">
    <location>
        <begin position="310"/>
        <end position="329"/>
    </location>
</feature>
<evidence type="ECO:0000259" key="16">
    <source>
        <dbReference type="PROSITE" id="PS50850"/>
    </source>
</evidence>
<organism evidence="17 18">
    <name type="scientific">Cryoendolithus antarcticus</name>
    <dbReference type="NCBI Taxonomy" id="1507870"/>
    <lineage>
        <taxon>Eukaryota</taxon>
        <taxon>Fungi</taxon>
        <taxon>Dikarya</taxon>
        <taxon>Ascomycota</taxon>
        <taxon>Pezizomycotina</taxon>
        <taxon>Dothideomycetes</taxon>
        <taxon>Dothideomycetidae</taxon>
        <taxon>Cladosporiales</taxon>
        <taxon>Cladosporiaceae</taxon>
        <taxon>Cryoendolithus</taxon>
    </lineage>
</organism>
<dbReference type="GO" id="GO:0022857">
    <property type="term" value="F:transmembrane transporter activity"/>
    <property type="evidence" value="ECO:0007669"/>
    <property type="project" value="InterPro"/>
</dbReference>
<dbReference type="InterPro" id="IPR020846">
    <property type="entry name" value="MFS_dom"/>
</dbReference>
<feature type="transmembrane region" description="Helical" evidence="15">
    <location>
        <begin position="46"/>
        <end position="72"/>
    </location>
</feature>
<name>A0A1V8SCN8_9PEZI</name>
<feature type="region of interest" description="Disordered" evidence="14">
    <location>
        <begin position="557"/>
        <end position="580"/>
    </location>
</feature>
<dbReference type="SUPFAM" id="SSF103473">
    <property type="entry name" value="MFS general substrate transporter"/>
    <property type="match status" value="2"/>
</dbReference>
<comment type="caution">
    <text evidence="17">The sequence shown here is derived from an EMBL/GenBank/DDBJ whole genome shotgun (WGS) entry which is preliminary data.</text>
</comment>
<feature type="compositionally biased region" description="Low complexity" evidence="14">
    <location>
        <begin position="13"/>
        <end position="26"/>
    </location>
</feature>
<comment type="similarity">
    <text evidence="3">Belongs to the major facilitator superfamily. TCR/Tet family.</text>
</comment>
<proteinExistence type="inferred from homology"/>
<feature type="transmembrane region" description="Helical" evidence="15">
    <location>
        <begin position="267"/>
        <end position="289"/>
    </location>
</feature>
<comment type="function">
    <text evidence="11">Efflux pump; part of the gene cluster that mediates the biosynthesis of dothistromin (DOTH), a polyketide toxin very similar in structure to the aflatoxin precursor, versicolorin B. One function of dotC may be to transport early-stage dothistromin biosynthetic intermediates from the cytoplasm into vacuoles, thereby affecting the rate of dothistromin production.</text>
</comment>
<feature type="transmembrane region" description="Helical" evidence="15">
    <location>
        <begin position="238"/>
        <end position="261"/>
    </location>
</feature>
<feature type="transmembrane region" description="Helical" evidence="15">
    <location>
        <begin position="207"/>
        <end position="226"/>
    </location>
</feature>
<dbReference type="PRINTS" id="PR01036">
    <property type="entry name" value="TCRTETB"/>
</dbReference>
<evidence type="ECO:0000256" key="10">
    <source>
        <dbReference type="ARBA" id="ARBA00023180"/>
    </source>
</evidence>
<dbReference type="FunFam" id="1.20.1250.20:FF:000196">
    <property type="entry name" value="MFS toxin efflux pump (AflT)"/>
    <property type="match status" value="1"/>
</dbReference>
<keyword evidence="8 15" id="KW-1133">Transmembrane helix</keyword>
<comment type="subcellular location">
    <subcellularLocation>
        <location evidence="2">Cell membrane</location>
        <topology evidence="2">Multi-pass membrane protein</topology>
    </subcellularLocation>
    <subcellularLocation>
        <location evidence="1">Vacuole membrane</location>
        <topology evidence="1">Multi-pass membrane protein</topology>
    </subcellularLocation>
</comment>
<reference evidence="18" key="1">
    <citation type="submission" date="2017-03" db="EMBL/GenBank/DDBJ databases">
        <title>Genomes of endolithic fungi from Antarctica.</title>
        <authorList>
            <person name="Coleine C."/>
            <person name="Masonjones S."/>
            <person name="Stajich J.E."/>
        </authorList>
    </citation>
    <scope>NUCLEOTIDE SEQUENCE [LARGE SCALE GENOMIC DNA]</scope>
    <source>
        <strain evidence="18">CCFEE 5527</strain>
    </source>
</reference>